<dbReference type="InterPro" id="IPR029045">
    <property type="entry name" value="ClpP/crotonase-like_dom_sf"/>
</dbReference>
<organism evidence="4 5">
    <name type="scientific">Nicrophorus vespilloides</name>
    <name type="common">Boreal carrion beetle</name>
    <dbReference type="NCBI Taxonomy" id="110193"/>
    <lineage>
        <taxon>Eukaryota</taxon>
        <taxon>Metazoa</taxon>
        <taxon>Ecdysozoa</taxon>
        <taxon>Arthropoda</taxon>
        <taxon>Hexapoda</taxon>
        <taxon>Insecta</taxon>
        <taxon>Pterygota</taxon>
        <taxon>Neoptera</taxon>
        <taxon>Endopterygota</taxon>
        <taxon>Coleoptera</taxon>
        <taxon>Polyphaga</taxon>
        <taxon>Staphyliniformia</taxon>
        <taxon>Silphidae</taxon>
        <taxon>Nicrophorinae</taxon>
        <taxon>Nicrophorus</taxon>
    </lineage>
</organism>
<evidence type="ECO:0000256" key="2">
    <source>
        <dbReference type="ARBA" id="ARBA00023140"/>
    </source>
</evidence>
<gene>
    <name evidence="5" type="primary">LOC108565504</name>
</gene>
<keyword evidence="4" id="KW-1185">Reference proteome</keyword>
<dbReference type="Gene3D" id="1.10.12.10">
    <property type="entry name" value="Lyase 2-enoyl-coa Hydratase, Chain A, domain 2"/>
    <property type="match status" value="1"/>
</dbReference>
<comment type="subcellular location">
    <subcellularLocation>
        <location evidence="1">Peroxisome</location>
    </subcellularLocation>
</comment>
<keyword evidence="2" id="KW-0576">Peroxisome</keyword>
<dbReference type="InterPro" id="IPR051053">
    <property type="entry name" value="ECH/Chromodomain_protein"/>
</dbReference>
<evidence type="ECO:0000256" key="3">
    <source>
        <dbReference type="ARBA" id="ARBA00023235"/>
    </source>
</evidence>
<proteinExistence type="predicted"/>
<dbReference type="SUPFAM" id="SSF52096">
    <property type="entry name" value="ClpP/crotonase"/>
    <property type="match status" value="1"/>
</dbReference>
<dbReference type="CDD" id="cd06558">
    <property type="entry name" value="crotonase-like"/>
    <property type="match status" value="1"/>
</dbReference>
<dbReference type="GeneID" id="108565504"/>
<dbReference type="Gene3D" id="3.90.226.10">
    <property type="entry name" value="2-enoyl-CoA Hydratase, Chain A, domain 1"/>
    <property type="match status" value="1"/>
</dbReference>
<dbReference type="RefSeq" id="XP_017780500.1">
    <property type="nucleotide sequence ID" value="XM_017925011.1"/>
</dbReference>
<dbReference type="Pfam" id="PF00378">
    <property type="entry name" value="ECH_1"/>
    <property type="match status" value="1"/>
</dbReference>
<dbReference type="PANTHER" id="PTHR43684:SF1">
    <property type="entry name" value="ENOYL-COA DELTA ISOMERASE 2"/>
    <property type="match status" value="1"/>
</dbReference>
<evidence type="ECO:0000313" key="4">
    <source>
        <dbReference type="Proteomes" id="UP000695000"/>
    </source>
</evidence>
<keyword evidence="3" id="KW-0413">Isomerase</keyword>
<dbReference type="Proteomes" id="UP000695000">
    <property type="component" value="Unplaced"/>
</dbReference>
<dbReference type="InterPro" id="IPR001753">
    <property type="entry name" value="Enoyl-CoA_hydra/iso"/>
</dbReference>
<accession>A0ABM1N100</accession>
<name>A0ABM1N100_NICVS</name>
<evidence type="ECO:0000256" key="1">
    <source>
        <dbReference type="ARBA" id="ARBA00004275"/>
    </source>
</evidence>
<evidence type="ECO:0000313" key="5">
    <source>
        <dbReference type="RefSeq" id="XP_017780500.1"/>
    </source>
</evidence>
<dbReference type="PANTHER" id="PTHR43684">
    <property type="match status" value="1"/>
</dbReference>
<dbReference type="InterPro" id="IPR014748">
    <property type="entry name" value="Enoyl-CoA_hydra_C"/>
</dbReference>
<sequence>MLMSVDSTRFKVQVNAIKITSSNVILDMDSGIVESLKDGVRNIQFNNPKRKNAISTSTYLKVAEILNEDASNDEVVATIFTGTGEYFTSGNDISGGLKKFDDLDAAIANSVSAYEAMAEALIQYPKLLVVLVNGPAIGVGVTMCGLCDLVYATENATFSTPFVKLGLTIEAGASVLFPKIMGRTKANEMLLFGKTFTAQEAFQANLVSRVIPQGDIGSFVEDLHKKIGKLNMVGFVNNKNLMKDSIQKDLLDTFYREGNYLRKALKSENFMNNMLLFMNRKSKL</sequence>
<reference evidence="5" key="1">
    <citation type="submission" date="2025-08" db="UniProtKB">
        <authorList>
            <consortium name="RefSeq"/>
        </authorList>
    </citation>
    <scope>IDENTIFICATION</scope>
    <source>
        <tissue evidence="5">Whole Larva</tissue>
    </source>
</reference>
<protein>
    <submittedName>
        <fullName evidence="5">Enoyl-CoA delta isomerase 2, mitochondrial-like</fullName>
    </submittedName>
</protein>